<evidence type="ECO:0000256" key="3">
    <source>
        <dbReference type="ARBA" id="ARBA00012891"/>
    </source>
</evidence>
<evidence type="ECO:0000256" key="9">
    <source>
        <dbReference type="ARBA" id="ARBA00032235"/>
    </source>
</evidence>
<dbReference type="PRINTS" id="PR00417">
    <property type="entry name" value="PRTPISMRASEI"/>
</dbReference>
<comment type="similarity">
    <text evidence="2">Belongs to the type IA topoisomerase family.</text>
</comment>
<dbReference type="InterPro" id="IPR025589">
    <property type="entry name" value="Toprim_C_rpt"/>
</dbReference>
<dbReference type="OrthoDB" id="9803554at2"/>
<dbReference type="InterPro" id="IPR013826">
    <property type="entry name" value="Topo_IA_cen_sub3"/>
</dbReference>
<dbReference type="Proteomes" id="UP000051048">
    <property type="component" value="Unassembled WGS sequence"/>
</dbReference>
<evidence type="ECO:0000256" key="6">
    <source>
        <dbReference type="ARBA" id="ARBA00023235"/>
    </source>
</evidence>
<dbReference type="RefSeq" id="WP_056986742.1">
    <property type="nucleotide sequence ID" value="NZ_AZFH01000039.1"/>
</dbReference>
<reference evidence="12 13" key="1">
    <citation type="journal article" date="2015" name="Genome Announc.">
        <title>Expanding the biotechnology potential of lactobacilli through comparative genomics of 213 strains and associated genera.</title>
        <authorList>
            <person name="Sun Z."/>
            <person name="Harris H.M."/>
            <person name="McCann A."/>
            <person name="Guo C."/>
            <person name="Argimon S."/>
            <person name="Zhang W."/>
            <person name="Yang X."/>
            <person name="Jeffery I.B."/>
            <person name="Cooney J.C."/>
            <person name="Kagawa T.F."/>
            <person name="Liu W."/>
            <person name="Song Y."/>
            <person name="Salvetti E."/>
            <person name="Wrobel A."/>
            <person name="Rasinkangas P."/>
            <person name="Parkhill J."/>
            <person name="Rea M.C."/>
            <person name="O'Sullivan O."/>
            <person name="Ritari J."/>
            <person name="Douillard F.P."/>
            <person name="Paul Ross R."/>
            <person name="Yang R."/>
            <person name="Briner A.E."/>
            <person name="Felis G.E."/>
            <person name="de Vos W.M."/>
            <person name="Barrangou R."/>
            <person name="Klaenhammer T.R."/>
            <person name="Caufield P.W."/>
            <person name="Cui Y."/>
            <person name="Zhang H."/>
            <person name="O'Toole P.W."/>
        </authorList>
    </citation>
    <scope>NUCLEOTIDE SEQUENCE [LARGE SCALE GENOMIC DNA]</scope>
    <source>
        <strain evidence="12 13">DSM 15833</strain>
    </source>
</reference>
<dbReference type="InterPro" id="IPR013824">
    <property type="entry name" value="Topo_IA_cen_sub1"/>
</dbReference>
<accession>A0A0R1TIW4</accession>
<dbReference type="GO" id="GO:0006265">
    <property type="term" value="P:DNA topological change"/>
    <property type="evidence" value="ECO:0007669"/>
    <property type="project" value="InterPro"/>
</dbReference>
<dbReference type="AlphaFoldDB" id="A0A0R1TIW4"/>
<dbReference type="GO" id="GO:0003677">
    <property type="term" value="F:DNA binding"/>
    <property type="evidence" value="ECO:0007669"/>
    <property type="project" value="UniProtKB-KW"/>
</dbReference>
<evidence type="ECO:0000256" key="2">
    <source>
        <dbReference type="ARBA" id="ARBA00009446"/>
    </source>
</evidence>
<dbReference type="SMART" id="SM00436">
    <property type="entry name" value="TOP1Bc"/>
    <property type="match status" value="1"/>
</dbReference>
<evidence type="ECO:0000259" key="11">
    <source>
        <dbReference type="PROSITE" id="PS52039"/>
    </source>
</evidence>
<dbReference type="InterPro" id="IPR003602">
    <property type="entry name" value="Topo_IA_DNA-bd_dom"/>
</dbReference>
<dbReference type="GO" id="GO:0043597">
    <property type="term" value="C:cytoplasmic replication fork"/>
    <property type="evidence" value="ECO:0007669"/>
    <property type="project" value="TreeGrafter"/>
</dbReference>
<dbReference type="PROSITE" id="PS52039">
    <property type="entry name" value="TOPO_IA_2"/>
    <property type="match status" value="1"/>
</dbReference>
<dbReference type="Gene3D" id="2.70.20.10">
    <property type="entry name" value="Topoisomerase I, domain 3"/>
    <property type="match status" value="1"/>
</dbReference>
<dbReference type="InterPro" id="IPR000380">
    <property type="entry name" value="Topo_IA"/>
</dbReference>
<dbReference type="SMART" id="SM00437">
    <property type="entry name" value="TOP1Ac"/>
    <property type="match status" value="1"/>
</dbReference>
<dbReference type="InterPro" id="IPR023405">
    <property type="entry name" value="Topo_IA_core_domain"/>
</dbReference>
<dbReference type="Gene3D" id="1.10.290.10">
    <property type="entry name" value="Topoisomerase I, domain 4"/>
    <property type="match status" value="1"/>
</dbReference>
<proteinExistence type="inferred from homology"/>
<dbReference type="InterPro" id="IPR013825">
    <property type="entry name" value="Topo_IA_cen_sub2"/>
</dbReference>
<dbReference type="PANTHER" id="PTHR11390">
    <property type="entry name" value="PROKARYOTIC DNA TOPOISOMERASE"/>
    <property type="match status" value="1"/>
</dbReference>
<dbReference type="Pfam" id="PF01131">
    <property type="entry name" value="Topoisom_bac"/>
    <property type="match status" value="1"/>
</dbReference>
<dbReference type="Gene3D" id="1.10.460.10">
    <property type="entry name" value="Topoisomerase I, domain 2"/>
    <property type="match status" value="1"/>
</dbReference>
<keyword evidence="4" id="KW-0799">Topoisomerase</keyword>
<feature type="domain" description="Topo IA-type catalytic" evidence="11">
    <location>
        <begin position="170"/>
        <end position="621"/>
    </location>
</feature>
<comment type="catalytic activity">
    <reaction evidence="1">
        <text>ATP-independent breakage of single-stranded DNA, followed by passage and rejoining.</text>
        <dbReference type="EC" id="5.6.2.1"/>
    </reaction>
</comment>
<comment type="caution">
    <text evidence="12">The sequence shown here is derived from an EMBL/GenBank/DDBJ whole genome shotgun (WGS) entry which is preliminary data.</text>
</comment>
<sequence length="837" mass="95253">MTKPKALIIAEKKSLADVYRQAIHQYGQTFPFDYEVLQFQGNVVGLKEPDQINPAWKKWSLEDLPLLPEKFEYTPIKPQKGDDRRTAQYKKRGYQYFQEAKKQLSSGRYAVVVNGCDPDREGQSIFDKFMLLMSKKVQKLPQKRLWVGDMQVETSVQYLRNPLDNKDPEYVNFGHEAMGRGIMDWLLGINGSRAFTLEFKARPAIHIGRGMTAILAIVAQRNREIANFQSHPYWQLKLMAGLGNGQELTTRLIQAKAEKLLNFTDFEAAQDVEKQVRPGPAVVTESSQGKGKIALRRSPKYFNTSDLIAYLSSPTYRCSGQSVTAALQHLYERKITTYPRTAGREMTPQRAENLEQILAVAQKVPALNERLRQLEITPAMVTKLAQNRYYVKPLSQKTGHDCLTFTGKEFDYEKLNHVEQLVVSAIAFRLLLSVLPPEKHRQEKIILKVQDYRFLAQANSLVDSGWTAYIPNFKGNYQQLPSLVPGMVLPVTKTELEEKQTTPPKPYTTATLLKAMENAGRLTSKAKLRQALKDHGIGTAATRQILIDKNEQLGYWTIDKKSRIIKLTDSGNRIIDLLKDNPLVKVDLTAQWEEKLAEVSSGNLSLSDFSEIAKKEASAIVAQIIGSQTESFRQEEPAQVIASCPLCGGQIQQDGHAYKCRNYGQEAGCNFYLGRYPSWLKGNELQPHEVLSLINTGKSSFLKMYSPKKRRNFQARFTLNLAEKKIDFEFKPRKQILAKEIGICPLDGGKILESDKQYVCQNHRVQRDQSGHWQESGCPFKVFKTMLGTKITMADMQAMLNQGQTEVKEFTGKKHQLFRARLIFDENQGRTTFRFEN</sequence>
<evidence type="ECO:0000313" key="12">
    <source>
        <dbReference type="EMBL" id="KRL81263.1"/>
    </source>
</evidence>
<evidence type="ECO:0000256" key="7">
    <source>
        <dbReference type="ARBA" id="ARBA00030003"/>
    </source>
</evidence>
<dbReference type="Pfam" id="PF13342">
    <property type="entry name" value="Toprim_Crpt"/>
    <property type="match status" value="1"/>
</dbReference>
<dbReference type="GO" id="GO:0006310">
    <property type="term" value="P:DNA recombination"/>
    <property type="evidence" value="ECO:0007669"/>
    <property type="project" value="TreeGrafter"/>
</dbReference>
<dbReference type="SUPFAM" id="SSF56712">
    <property type="entry name" value="Prokaryotic type I DNA topoisomerase"/>
    <property type="match status" value="1"/>
</dbReference>
<protein>
    <recommendedName>
        <fullName evidence="3">DNA topoisomerase</fullName>
        <ecNumber evidence="3">5.6.2.1</ecNumber>
    </recommendedName>
    <alternativeName>
        <fullName evidence="10">Omega-protein</fullName>
    </alternativeName>
    <alternativeName>
        <fullName evidence="9">Relaxing enzyme</fullName>
    </alternativeName>
    <alternativeName>
        <fullName evidence="7">Swivelase</fullName>
    </alternativeName>
    <alternativeName>
        <fullName evidence="8">Untwisting enzyme</fullName>
    </alternativeName>
</protein>
<dbReference type="GO" id="GO:0006281">
    <property type="term" value="P:DNA repair"/>
    <property type="evidence" value="ECO:0007669"/>
    <property type="project" value="TreeGrafter"/>
</dbReference>
<dbReference type="InterPro" id="IPR003601">
    <property type="entry name" value="Topo_IA_2"/>
</dbReference>
<evidence type="ECO:0000256" key="4">
    <source>
        <dbReference type="ARBA" id="ARBA00023029"/>
    </source>
</evidence>
<evidence type="ECO:0000313" key="13">
    <source>
        <dbReference type="Proteomes" id="UP000051048"/>
    </source>
</evidence>
<organism evidence="12 13">
    <name type="scientific">Ligilactobacillus equi DSM 15833 = JCM 10991</name>
    <dbReference type="NCBI Taxonomy" id="1423740"/>
    <lineage>
        <taxon>Bacteria</taxon>
        <taxon>Bacillati</taxon>
        <taxon>Bacillota</taxon>
        <taxon>Bacilli</taxon>
        <taxon>Lactobacillales</taxon>
        <taxon>Lactobacillaceae</taxon>
        <taxon>Ligilactobacillus</taxon>
    </lineage>
</organism>
<evidence type="ECO:0000256" key="1">
    <source>
        <dbReference type="ARBA" id="ARBA00000213"/>
    </source>
</evidence>
<keyword evidence="6" id="KW-0413">Isomerase</keyword>
<dbReference type="InterPro" id="IPR013497">
    <property type="entry name" value="Topo_IA_cen"/>
</dbReference>
<dbReference type="STRING" id="1423740.FC36_GL001834"/>
<evidence type="ECO:0000256" key="10">
    <source>
        <dbReference type="ARBA" id="ARBA00032877"/>
    </source>
</evidence>
<dbReference type="GO" id="GO:0003917">
    <property type="term" value="F:DNA topoisomerase type I (single strand cut, ATP-independent) activity"/>
    <property type="evidence" value="ECO:0007669"/>
    <property type="project" value="UniProtKB-EC"/>
</dbReference>
<dbReference type="EMBL" id="AZFH01000039">
    <property type="protein sequence ID" value="KRL81263.1"/>
    <property type="molecule type" value="Genomic_DNA"/>
</dbReference>
<dbReference type="PATRIC" id="fig|1423740.3.peg.1978"/>
<dbReference type="PANTHER" id="PTHR11390:SF21">
    <property type="entry name" value="DNA TOPOISOMERASE 3-ALPHA"/>
    <property type="match status" value="1"/>
</dbReference>
<keyword evidence="5" id="KW-0238">DNA-binding</keyword>
<gene>
    <name evidence="12" type="ORF">FC36_GL001834</name>
</gene>
<evidence type="ECO:0000256" key="8">
    <source>
        <dbReference type="ARBA" id="ARBA00031985"/>
    </source>
</evidence>
<evidence type="ECO:0000256" key="5">
    <source>
        <dbReference type="ARBA" id="ARBA00023125"/>
    </source>
</evidence>
<dbReference type="Gene3D" id="3.40.50.140">
    <property type="match status" value="1"/>
</dbReference>
<dbReference type="EC" id="5.6.2.1" evidence="3"/>
<name>A0A0R1TIW4_9LACO</name>